<dbReference type="CDD" id="cd00229">
    <property type="entry name" value="SGNH_hydrolase"/>
    <property type="match status" value="1"/>
</dbReference>
<protein>
    <recommendedName>
        <fullName evidence="2">SGNH hydrolase-type esterase domain-containing protein</fullName>
    </recommendedName>
</protein>
<dbReference type="Gene3D" id="3.40.50.1110">
    <property type="entry name" value="SGNH hydrolase"/>
    <property type="match status" value="1"/>
</dbReference>
<dbReference type="InParanoid" id="K1Q4B3"/>
<gene>
    <name evidence="1" type="ORF">CGI_10005498</name>
</gene>
<sequence>MSILEGKSVFPDGVRHNWSLRKLSRVAGPGSGVMMELRDVLRPISSRWINGYIEILATAIAGWYYIVVAIFGSSYVKRASYFADFAMPFEVEWFGVGGMTASQPCPNLIFKMARYSPDIVVVCLGGGAEPSTVFDCLTSLFHRIRDFAPRQPDIFFTEIVSRGQFRSSLQREEFDGKRRTVNNKMKKILGRTFIRIDVRFPRHYLPDEIHFNDAGTVIFLLSISKTVKSRSLV</sequence>
<dbReference type="EMBL" id="JH818872">
    <property type="protein sequence ID" value="EKC28713.1"/>
    <property type="molecule type" value="Genomic_DNA"/>
</dbReference>
<name>K1Q4B3_MAGGI</name>
<dbReference type="SUPFAM" id="SSF52266">
    <property type="entry name" value="SGNH hydrolase"/>
    <property type="match status" value="1"/>
</dbReference>
<organism evidence="1">
    <name type="scientific">Magallana gigas</name>
    <name type="common">Pacific oyster</name>
    <name type="synonym">Crassostrea gigas</name>
    <dbReference type="NCBI Taxonomy" id="29159"/>
    <lineage>
        <taxon>Eukaryota</taxon>
        <taxon>Metazoa</taxon>
        <taxon>Spiralia</taxon>
        <taxon>Lophotrochozoa</taxon>
        <taxon>Mollusca</taxon>
        <taxon>Bivalvia</taxon>
        <taxon>Autobranchia</taxon>
        <taxon>Pteriomorphia</taxon>
        <taxon>Ostreida</taxon>
        <taxon>Ostreoidea</taxon>
        <taxon>Ostreidae</taxon>
        <taxon>Magallana</taxon>
    </lineage>
</organism>
<evidence type="ECO:0008006" key="2">
    <source>
        <dbReference type="Google" id="ProtNLM"/>
    </source>
</evidence>
<proteinExistence type="predicted"/>
<evidence type="ECO:0000313" key="1">
    <source>
        <dbReference type="EMBL" id="EKC28713.1"/>
    </source>
</evidence>
<dbReference type="AlphaFoldDB" id="K1Q4B3"/>
<dbReference type="InterPro" id="IPR036514">
    <property type="entry name" value="SGNH_hydro_sf"/>
</dbReference>
<dbReference type="HOGENOM" id="CLU_103906_0_0_1"/>
<reference evidence="1" key="1">
    <citation type="journal article" date="2012" name="Nature">
        <title>The oyster genome reveals stress adaptation and complexity of shell formation.</title>
        <authorList>
            <person name="Zhang G."/>
            <person name="Fang X."/>
            <person name="Guo X."/>
            <person name="Li L."/>
            <person name="Luo R."/>
            <person name="Xu F."/>
            <person name="Yang P."/>
            <person name="Zhang L."/>
            <person name="Wang X."/>
            <person name="Qi H."/>
            <person name="Xiong Z."/>
            <person name="Que H."/>
            <person name="Xie Y."/>
            <person name="Holland P.W."/>
            <person name="Paps J."/>
            <person name="Zhu Y."/>
            <person name="Wu F."/>
            <person name="Chen Y."/>
            <person name="Wang J."/>
            <person name="Peng C."/>
            <person name="Meng J."/>
            <person name="Yang L."/>
            <person name="Liu J."/>
            <person name="Wen B."/>
            <person name="Zhang N."/>
            <person name="Huang Z."/>
            <person name="Zhu Q."/>
            <person name="Feng Y."/>
            <person name="Mount A."/>
            <person name="Hedgecock D."/>
            <person name="Xu Z."/>
            <person name="Liu Y."/>
            <person name="Domazet-Loso T."/>
            <person name="Du Y."/>
            <person name="Sun X."/>
            <person name="Zhang S."/>
            <person name="Liu B."/>
            <person name="Cheng P."/>
            <person name="Jiang X."/>
            <person name="Li J."/>
            <person name="Fan D."/>
            <person name="Wang W."/>
            <person name="Fu W."/>
            <person name="Wang T."/>
            <person name="Wang B."/>
            <person name="Zhang J."/>
            <person name="Peng Z."/>
            <person name="Li Y."/>
            <person name="Li N."/>
            <person name="Wang J."/>
            <person name="Chen M."/>
            <person name="He Y."/>
            <person name="Tan F."/>
            <person name="Song X."/>
            <person name="Zheng Q."/>
            <person name="Huang R."/>
            <person name="Yang H."/>
            <person name="Du X."/>
            <person name="Chen L."/>
            <person name="Yang M."/>
            <person name="Gaffney P.M."/>
            <person name="Wang S."/>
            <person name="Luo L."/>
            <person name="She Z."/>
            <person name="Ming Y."/>
            <person name="Huang W."/>
            <person name="Zhang S."/>
            <person name="Huang B."/>
            <person name="Zhang Y."/>
            <person name="Qu T."/>
            <person name="Ni P."/>
            <person name="Miao G."/>
            <person name="Wang J."/>
            <person name="Wang Q."/>
            <person name="Steinberg C.E."/>
            <person name="Wang H."/>
            <person name="Li N."/>
            <person name="Qian L."/>
            <person name="Zhang G."/>
            <person name="Li Y."/>
            <person name="Yang H."/>
            <person name="Liu X."/>
            <person name="Wang J."/>
            <person name="Yin Y."/>
            <person name="Wang J."/>
        </authorList>
    </citation>
    <scope>NUCLEOTIDE SEQUENCE [LARGE SCALE GENOMIC DNA]</scope>
    <source>
        <strain evidence="1">05x7-T-G4-1.051#20</strain>
    </source>
</reference>
<accession>K1Q4B3</accession>